<gene>
    <name evidence="2" type="ORF">TBRA_LOCUS2960</name>
</gene>
<feature type="region of interest" description="Disordered" evidence="1">
    <location>
        <begin position="1"/>
        <end position="42"/>
    </location>
</feature>
<protein>
    <submittedName>
        <fullName evidence="2">Uncharacterized protein</fullName>
    </submittedName>
</protein>
<dbReference type="AlphaFoldDB" id="A0A6H5I3B6"/>
<accession>A0A6H5I3B6</accession>
<name>A0A6H5I3B6_9HYME</name>
<reference evidence="2 3" key="1">
    <citation type="submission" date="2020-02" db="EMBL/GenBank/DDBJ databases">
        <authorList>
            <person name="Ferguson B K."/>
        </authorList>
    </citation>
    <scope>NUCLEOTIDE SEQUENCE [LARGE SCALE GENOMIC DNA]</scope>
</reference>
<evidence type="ECO:0000313" key="3">
    <source>
        <dbReference type="Proteomes" id="UP000479190"/>
    </source>
</evidence>
<sequence>MSTTANDGLQSPAGAERRSRRSGVPSWTVRVPPSSPRTPPPTMVKAITTRIIAAPLHCKERMPTPVLPRIRRRNRGRTSLERNDGLIQGLGKFIEKIKPTSGGGSLPVSLVGPLSAVKSAGSQVPHALP</sequence>
<evidence type="ECO:0000256" key="1">
    <source>
        <dbReference type="SAM" id="MobiDB-lite"/>
    </source>
</evidence>
<keyword evidence="3" id="KW-1185">Reference proteome</keyword>
<evidence type="ECO:0000313" key="2">
    <source>
        <dbReference type="EMBL" id="CAB0030977.1"/>
    </source>
</evidence>
<feature type="compositionally biased region" description="Pro residues" evidence="1">
    <location>
        <begin position="33"/>
        <end position="42"/>
    </location>
</feature>
<dbReference type="Proteomes" id="UP000479190">
    <property type="component" value="Unassembled WGS sequence"/>
</dbReference>
<dbReference type="EMBL" id="CADCXV010000597">
    <property type="protein sequence ID" value="CAB0030977.1"/>
    <property type="molecule type" value="Genomic_DNA"/>
</dbReference>
<organism evidence="2 3">
    <name type="scientific">Trichogramma brassicae</name>
    <dbReference type="NCBI Taxonomy" id="86971"/>
    <lineage>
        <taxon>Eukaryota</taxon>
        <taxon>Metazoa</taxon>
        <taxon>Ecdysozoa</taxon>
        <taxon>Arthropoda</taxon>
        <taxon>Hexapoda</taxon>
        <taxon>Insecta</taxon>
        <taxon>Pterygota</taxon>
        <taxon>Neoptera</taxon>
        <taxon>Endopterygota</taxon>
        <taxon>Hymenoptera</taxon>
        <taxon>Apocrita</taxon>
        <taxon>Proctotrupomorpha</taxon>
        <taxon>Chalcidoidea</taxon>
        <taxon>Trichogrammatidae</taxon>
        <taxon>Trichogramma</taxon>
    </lineage>
</organism>
<proteinExistence type="predicted"/>